<evidence type="ECO:0000313" key="2">
    <source>
        <dbReference type="EMBL" id="GLR86118.1"/>
    </source>
</evidence>
<sequence>MRRFVFAAALLAVATVGFHTFLSASLGAARDAKAATFAERFAPAAELMAKHQ</sequence>
<evidence type="ECO:0000256" key="1">
    <source>
        <dbReference type="SAM" id="SignalP"/>
    </source>
</evidence>
<proteinExistence type="predicted"/>
<feature type="signal peptide" evidence="1">
    <location>
        <begin position="1"/>
        <end position="24"/>
    </location>
</feature>
<dbReference type="EMBL" id="BSOW01000008">
    <property type="protein sequence ID" value="GLR86118.1"/>
    <property type="molecule type" value="Genomic_DNA"/>
</dbReference>
<name>A0ABQ6AX28_9BRAD</name>
<comment type="caution">
    <text evidence="2">The sequence shown here is derived from an EMBL/GenBank/DDBJ whole genome shotgun (WGS) entry which is preliminary data.</text>
</comment>
<organism evidence="2 3">
    <name type="scientific">Bradyrhizobium iriomotense</name>
    <dbReference type="NCBI Taxonomy" id="441950"/>
    <lineage>
        <taxon>Bacteria</taxon>
        <taxon>Pseudomonadati</taxon>
        <taxon>Pseudomonadota</taxon>
        <taxon>Alphaproteobacteria</taxon>
        <taxon>Hyphomicrobiales</taxon>
        <taxon>Nitrobacteraceae</taxon>
        <taxon>Bradyrhizobium</taxon>
    </lineage>
</organism>
<gene>
    <name evidence="2" type="ORF">GCM10007857_28290</name>
</gene>
<dbReference type="RefSeq" id="WP_284266033.1">
    <property type="nucleotide sequence ID" value="NZ_BSOW01000008.1"/>
</dbReference>
<keyword evidence="1" id="KW-0732">Signal</keyword>
<reference evidence="3" key="1">
    <citation type="journal article" date="2019" name="Int. J. Syst. Evol. Microbiol.">
        <title>The Global Catalogue of Microorganisms (GCM) 10K type strain sequencing project: providing services to taxonomists for standard genome sequencing and annotation.</title>
        <authorList>
            <consortium name="The Broad Institute Genomics Platform"/>
            <consortium name="The Broad Institute Genome Sequencing Center for Infectious Disease"/>
            <person name="Wu L."/>
            <person name="Ma J."/>
        </authorList>
    </citation>
    <scope>NUCLEOTIDE SEQUENCE [LARGE SCALE GENOMIC DNA]</scope>
    <source>
        <strain evidence="3">NBRC 102520</strain>
    </source>
</reference>
<protein>
    <submittedName>
        <fullName evidence="2">Uncharacterized protein</fullName>
    </submittedName>
</protein>
<feature type="chain" id="PRO_5047046451" evidence="1">
    <location>
        <begin position="25"/>
        <end position="52"/>
    </location>
</feature>
<accession>A0ABQ6AX28</accession>
<evidence type="ECO:0000313" key="3">
    <source>
        <dbReference type="Proteomes" id="UP001156905"/>
    </source>
</evidence>
<keyword evidence="3" id="KW-1185">Reference proteome</keyword>
<dbReference type="Proteomes" id="UP001156905">
    <property type="component" value="Unassembled WGS sequence"/>
</dbReference>